<evidence type="ECO:0000259" key="1">
    <source>
        <dbReference type="Pfam" id="PF22600"/>
    </source>
</evidence>
<dbReference type="Gene3D" id="3.30.460.10">
    <property type="entry name" value="Beta Polymerase, domain 2"/>
    <property type="match status" value="1"/>
</dbReference>
<accession>A0A2U1IZW5</accession>
<dbReference type="Gene3D" id="1.10.1410.10">
    <property type="match status" value="1"/>
</dbReference>
<protein>
    <recommendedName>
        <fullName evidence="1">Poly(A) RNA polymerase mitochondrial-like central palm domain-containing protein</fullName>
    </recommendedName>
</protein>
<reference evidence="2 3" key="1">
    <citation type="journal article" date="2018" name="MBio">
        <title>Comparative Genomics Reveals the Core Gene Toolbox for the Fungus-Insect Symbiosis.</title>
        <authorList>
            <person name="Wang Y."/>
            <person name="Stata M."/>
            <person name="Wang W."/>
            <person name="Stajich J.E."/>
            <person name="White M.M."/>
            <person name="Moncalvo J.M."/>
        </authorList>
    </citation>
    <scope>NUCLEOTIDE SEQUENCE [LARGE SCALE GENOMIC DNA]</scope>
    <source>
        <strain evidence="2 3">AUS-126-30</strain>
    </source>
</reference>
<dbReference type="PANTHER" id="PTHR12271:SF40">
    <property type="entry name" value="POLY(A) RNA POLYMERASE GLD2"/>
    <property type="match status" value="1"/>
</dbReference>
<organism evidence="2 3">
    <name type="scientific">Smittium angustum</name>
    <dbReference type="NCBI Taxonomy" id="133377"/>
    <lineage>
        <taxon>Eukaryota</taxon>
        <taxon>Fungi</taxon>
        <taxon>Fungi incertae sedis</taxon>
        <taxon>Zoopagomycota</taxon>
        <taxon>Kickxellomycotina</taxon>
        <taxon>Harpellomycetes</taxon>
        <taxon>Harpellales</taxon>
        <taxon>Legeriomycetaceae</taxon>
        <taxon>Smittium</taxon>
    </lineage>
</organism>
<gene>
    <name evidence="2" type="ORF">BB558_005664</name>
</gene>
<feature type="domain" description="Poly(A) RNA polymerase mitochondrial-like central palm" evidence="1">
    <location>
        <begin position="291"/>
        <end position="388"/>
    </location>
</feature>
<dbReference type="AlphaFoldDB" id="A0A2U1IZW5"/>
<name>A0A2U1IZW5_SMIAN</name>
<dbReference type="PANTHER" id="PTHR12271">
    <property type="entry name" value="POLY A POLYMERASE CID PAP -RELATED"/>
    <property type="match status" value="1"/>
</dbReference>
<keyword evidence="3" id="KW-1185">Reference proteome</keyword>
<evidence type="ECO:0000313" key="3">
    <source>
        <dbReference type="Proteomes" id="UP000245591"/>
    </source>
</evidence>
<dbReference type="GO" id="GO:0016779">
    <property type="term" value="F:nucleotidyltransferase activity"/>
    <property type="evidence" value="ECO:0007669"/>
    <property type="project" value="UniProtKB-ARBA"/>
</dbReference>
<dbReference type="Pfam" id="PF22600">
    <property type="entry name" value="MTPAP-like_central"/>
    <property type="match status" value="1"/>
</dbReference>
<proteinExistence type="predicted"/>
<dbReference type="Proteomes" id="UP000245591">
    <property type="component" value="Unassembled WGS sequence"/>
</dbReference>
<dbReference type="InterPro" id="IPR043519">
    <property type="entry name" value="NT_sf"/>
</dbReference>
<dbReference type="CDD" id="cd05402">
    <property type="entry name" value="NT_PAP_TUTase"/>
    <property type="match status" value="1"/>
</dbReference>
<dbReference type="InterPro" id="IPR054708">
    <property type="entry name" value="MTPAP-like_central"/>
</dbReference>
<dbReference type="GO" id="GO:0031123">
    <property type="term" value="P:RNA 3'-end processing"/>
    <property type="evidence" value="ECO:0007669"/>
    <property type="project" value="TreeGrafter"/>
</dbReference>
<sequence length="649" mass="75350">MARFFTTSELFFASINDGIKYSKLKRILGIKNVLLLGNSGKRIFIQTKNYKHYLADCIEDGMCVVNRTRNEHEKKNYIKHILRQALYHSFMENNNLPFCMCRLIETQNRNDNGPIYKTNESLPNWCNNKSHTKYIPIGIIAKYLAKKYPNLINGTHSTTKTFEYFSRLDIGIHLVAINKKNKQGELYIALYVGYRKDLDNLSNPTNDKKLTKESIRKEAERYLKTIRSIDIDSRKFINLEKVVNKEKISRMDSGIMDIVTKKYTLTDESKIEEVILDIVESSVLRILHDKSNFRVDLFGSRKLGLNTIKSDLDIVINFSKGIKVPLNKFIDTLTKVFRKEGYIAHKISATVPLIKLTLYTEEDRELLVDISFENTFGIVKNLMVNAYIHSDPRVRPLLIAVREWAANRDIVDGSFLVNSYSYMMLILAFLCESGVLLPFKNMIDILIPLYLDEATKREPDSIDEMLESEMKNMNLNKDDSSKTRFKAKAELLKKEVGYSLWMSHKKNEKNVLKNLYIRWKTSTTKLKRNIEADQIKKSAGWINNSRLLTIEDPLEIEKDCGRNLAVGKLEGIRSEMRRSYFILRYGSILVSDTNNLVPIVMAKYKYSNPVPLEYWISEYDISLPVFVDVYIDEGNSESDSEDNEDTWWL</sequence>
<dbReference type="EMBL" id="MBFU01000562">
    <property type="protein sequence ID" value="PVZ98333.1"/>
    <property type="molecule type" value="Genomic_DNA"/>
</dbReference>
<comment type="caution">
    <text evidence="2">The sequence shown here is derived from an EMBL/GenBank/DDBJ whole genome shotgun (WGS) entry which is preliminary data.</text>
</comment>
<dbReference type="GO" id="GO:0010605">
    <property type="term" value="P:negative regulation of macromolecule metabolic process"/>
    <property type="evidence" value="ECO:0007669"/>
    <property type="project" value="UniProtKB-ARBA"/>
</dbReference>
<evidence type="ECO:0000313" key="2">
    <source>
        <dbReference type="EMBL" id="PVZ98333.1"/>
    </source>
</evidence>
<dbReference type="SUPFAM" id="SSF81301">
    <property type="entry name" value="Nucleotidyltransferase"/>
    <property type="match status" value="1"/>
</dbReference>
<dbReference type="SUPFAM" id="SSF81631">
    <property type="entry name" value="PAP/OAS1 substrate-binding domain"/>
    <property type="match status" value="1"/>
</dbReference>